<evidence type="ECO:0000313" key="2">
    <source>
        <dbReference type="EMBL" id="EQD73137.1"/>
    </source>
</evidence>
<evidence type="ECO:0000259" key="1">
    <source>
        <dbReference type="Pfam" id="PF00535"/>
    </source>
</evidence>
<dbReference type="PANTHER" id="PTHR43179">
    <property type="entry name" value="RHAMNOSYLTRANSFERASE WBBL"/>
    <property type="match status" value="1"/>
</dbReference>
<dbReference type="Gene3D" id="3.90.550.10">
    <property type="entry name" value="Spore Coat Polysaccharide Biosynthesis Protein SpsA, Chain A"/>
    <property type="match status" value="1"/>
</dbReference>
<reference evidence="2" key="1">
    <citation type="submission" date="2013-08" db="EMBL/GenBank/DDBJ databases">
        <authorList>
            <person name="Mendez C."/>
            <person name="Richter M."/>
            <person name="Ferrer M."/>
            <person name="Sanchez J."/>
        </authorList>
    </citation>
    <scope>NUCLEOTIDE SEQUENCE</scope>
</reference>
<reference evidence="2" key="2">
    <citation type="journal article" date="2014" name="ISME J.">
        <title>Microbial stratification in low pH oxic and suboxic macroscopic growths along an acid mine drainage.</title>
        <authorList>
            <person name="Mendez-Garcia C."/>
            <person name="Mesa V."/>
            <person name="Sprenger R.R."/>
            <person name="Richter M."/>
            <person name="Diez M.S."/>
            <person name="Solano J."/>
            <person name="Bargiela R."/>
            <person name="Golyshina O.V."/>
            <person name="Manteca A."/>
            <person name="Ramos J.L."/>
            <person name="Gallego J.R."/>
            <person name="Llorente I."/>
            <person name="Martins Dos Santos V.A."/>
            <person name="Jensen O.N."/>
            <person name="Pelaez A.I."/>
            <person name="Sanchez J."/>
            <person name="Ferrer M."/>
        </authorList>
    </citation>
    <scope>NUCLEOTIDE SEQUENCE</scope>
</reference>
<sequence>LGFGPSSNRGAEAARGRYLVFLNNDTEVQPGWLAALLGTFQRDEEAGLVGVRLVYPDGSLQEAGGQTFPDGSAANCGRGQDPEAPPYRYLREVDYCSAACIMVPRSLFRSLGGFDPAYGRAYYEDTDLAFKVRQAGRRVYYQPQALVLHHEGASAGRDPGDPRSVKHGQEINRTIFRTRWAAELEERDRRGPGKDPDHLGETQRRILFVDDTMLTPDRDSGSLRAFRLLQLIREEGFHPIFCPRNLKGRRPYLEALEQEGVECWHTPHIESVAEYLRRYGRSLDLVMLSRFEVARMLMPEVRRLAGPVPVVFDTV</sequence>
<dbReference type="EMBL" id="AUZY01002073">
    <property type="protein sequence ID" value="EQD73137.1"/>
    <property type="molecule type" value="Genomic_DNA"/>
</dbReference>
<keyword evidence="2" id="KW-0808">Transferase</keyword>
<dbReference type="SUPFAM" id="SSF53448">
    <property type="entry name" value="Nucleotide-diphospho-sugar transferases"/>
    <property type="match status" value="1"/>
</dbReference>
<dbReference type="PANTHER" id="PTHR43179:SF7">
    <property type="entry name" value="RHAMNOSYLTRANSFERASE WBBL"/>
    <property type="match status" value="1"/>
</dbReference>
<feature type="non-terminal residue" evidence="2">
    <location>
        <position position="1"/>
    </location>
</feature>
<dbReference type="Pfam" id="PF00535">
    <property type="entry name" value="Glycos_transf_2"/>
    <property type="match status" value="1"/>
</dbReference>
<organism evidence="2">
    <name type="scientific">mine drainage metagenome</name>
    <dbReference type="NCBI Taxonomy" id="410659"/>
    <lineage>
        <taxon>unclassified sequences</taxon>
        <taxon>metagenomes</taxon>
        <taxon>ecological metagenomes</taxon>
    </lineage>
</organism>
<dbReference type="InterPro" id="IPR029044">
    <property type="entry name" value="Nucleotide-diphossugar_trans"/>
</dbReference>
<gene>
    <name evidence="2" type="ORF">B1B_03374</name>
</gene>
<dbReference type="GO" id="GO:0016740">
    <property type="term" value="F:transferase activity"/>
    <property type="evidence" value="ECO:0007669"/>
    <property type="project" value="UniProtKB-KW"/>
</dbReference>
<dbReference type="InterPro" id="IPR001173">
    <property type="entry name" value="Glyco_trans_2-like"/>
</dbReference>
<protein>
    <submittedName>
        <fullName evidence="2">Glycosyltransferase</fullName>
    </submittedName>
</protein>
<feature type="non-terminal residue" evidence="2">
    <location>
        <position position="315"/>
    </location>
</feature>
<proteinExistence type="predicted"/>
<accession>T1BTE9</accession>
<name>T1BTE9_9ZZZZ</name>
<dbReference type="CDD" id="cd04186">
    <property type="entry name" value="GT_2_like_c"/>
    <property type="match status" value="1"/>
</dbReference>
<feature type="domain" description="Glycosyltransferase 2-like" evidence="1">
    <location>
        <begin position="2"/>
        <end position="105"/>
    </location>
</feature>
<dbReference type="AlphaFoldDB" id="T1BTE9"/>
<comment type="caution">
    <text evidence="2">The sequence shown here is derived from an EMBL/GenBank/DDBJ whole genome shotgun (WGS) entry which is preliminary data.</text>
</comment>